<keyword evidence="3" id="KW-1185">Reference proteome</keyword>
<feature type="transmembrane region" description="Helical" evidence="1">
    <location>
        <begin position="132"/>
        <end position="152"/>
    </location>
</feature>
<protein>
    <submittedName>
        <fullName evidence="2">Uncharacterized protein</fullName>
    </submittedName>
</protein>
<dbReference type="OrthoDB" id="424954at2759"/>
<reference evidence="2" key="1">
    <citation type="submission" date="2021-02" db="EMBL/GenBank/DDBJ databases">
        <authorList>
            <person name="Dougan E. K."/>
            <person name="Rhodes N."/>
            <person name="Thang M."/>
            <person name="Chan C."/>
        </authorList>
    </citation>
    <scope>NUCLEOTIDE SEQUENCE</scope>
</reference>
<evidence type="ECO:0000256" key="1">
    <source>
        <dbReference type="SAM" id="Phobius"/>
    </source>
</evidence>
<accession>A0A812P458</accession>
<sequence>MDSASLESTEVCFEESVWCMPLVIGLADAGKFDRVFAVLLVFLNLGMQTAFSWVLLSDSFMGAAFDSNIDHAKKWRTSVAHDYKFIDLADTSLVSRVCSGDGALILSTTQANLINHINSFLGLKDGSLQAPFFRPGVLLCTVCIILWTLCVYKEFRSIWLQMEAAMTIPKRSTTKVRNHTFLSMSYGRFLLLLTTYIARTAIATVLLVAGVLWLARTTSIEELMLNAVALNAILDVDEFLFAGMLPLRYQHAIRRLDPIKVSYSHGRSQAESFLHFLSLGSLVLASYFLLIGPLSETMLTVIREMCGGTQNFAVSYNSNTQRPYGLMTEIPGTARNLTHTELAVESHKATSPETLAGGCQVKPLLLETFTVDQRFLHKRR</sequence>
<feature type="transmembrane region" description="Helical" evidence="1">
    <location>
        <begin position="189"/>
        <end position="215"/>
    </location>
</feature>
<comment type="caution">
    <text evidence="2">The sequence shown here is derived from an EMBL/GenBank/DDBJ whole genome shotgun (WGS) entry which is preliminary data.</text>
</comment>
<keyword evidence="1" id="KW-1133">Transmembrane helix</keyword>
<proteinExistence type="predicted"/>
<dbReference type="EMBL" id="CAJNDS010002132">
    <property type="protein sequence ID" value="CAE7344491.1"/>
    <property type="molecule type" value="Genomic_DNA"/>
</dbReference>
<gene>
    <name evidence="2" type="ORF">SNAT2548_LOCUS18047</name>
</gene>
<keyword evidence="1" id="KW-0472">Membrane</keyword>
<feature type="transmembrane region" description="Helical" evidence="1">
    <location>
        <begin position="273"/>
        <end position="295"/>
    </location>
</feature>
<feature type="transmembrane region" description="Helical" evidence="1">
    <location>
        <begin position="35"/>
        <end position="56"/>
    </location>
</feature>
<evidence type="ECO:0000313" key="3">
    <source>
        <dbReference type="Proteomes" id="UP000604046"/>
    </source>
</evidence>
<name>A0A812P458_9DINO</name>
<dbReference type="AlphaFoldDB" id="A0A812P458"/>
<evidence type="ECO:0000313" key="2">
    <source>
        <dbReference type="EMBL" id="CAE7344491.1"/>
    </source>
</evidence>
<keyword evidence="1" id="KW-0812">Transmembrane</keyword>
<dbReference type="Proteomes" id="UP000604046">
    <property type="component" value="Unassembled WGS sequence"/>
</dbReference>
<organism evidence="2 3">
    <name type="scientific">Symbiodinium natans</name>
    <dbReference type="NCBI Taxonomy" id="878477"/>
    <lineage>
        <taxon>Eukaryota</taxon>
        <taxon>Sar</taxon>
        <taxon>Alveolata</taxon>
        <taxon>Dinophyceae</taxon>
        <taxon>Suessiales</taxon>
        <taxon>Symbiodiniaceae</taxon>
        <taxon>Symbiodinium</taxon>
    </lineage>
</organism>